<dbReference type="InterPro" id="IPR015424">
    <property type="entry name" value="PyrdxlP-dep_Trfase"/>
</dbReference>
<evidence type="ECO:0000256" key="5">
    <source>
        <dbReference type="RuleBase" id="RU004504"/>
    </source>
</evidence>
<protein>
    <submittedName>
        <fullName evidence="7">| csd / putative cysteine desulfurase |:160910 Forward</fullName>
    </submittedName>
</protein>
<reference evidence="8" key="1">
    <citation type="submission" date="2015-05" db="EMBL/GenBank/DDBJ databases">
        <authorList>
            <person name="Collingro A."/>
        </authorList>
    </citation>
    <scope>NUCLEOTIDE SEQUENCE [LARGE SCALE GENOMIC DNA]</scope>
    <source>
        <strain evidence="8">Ps</strain>
    </source>
</reference>
<comment type="catalytic activity">
    <reaction evidence="4">
        <text>(sulfur carrier)-H + L-cysteine = (sulfur carrier)-SH + L-alanine</text>
        <dbReference type="Rhea" id="RHEA:43892"/>
        <dbReference type="Rhea" id="RHEA-COMP:14737"/>
        <dbReference type="Rhea" id="RHEA-COMP:14739"/>
        <dbReference type="ChEBI" id="CHEBI:29917"/>
        <dbReference type="ChEBI" id="CHEBI:35235"/>
        <dbReference type="ChEBI" id="CHEBI:57972"/>
        <dbReference type="ChEBI" id="CHEBI:64428"/>
        <dbReference type="EC" id="2.8.1.7"/>
    </reaction>
</comment>
<evidence type="ECO:0000256" key="3">
    <source>
        <dbReference type="ARBA" id="ARBA00022898"/>
    </source>
</evidence>
<comment type="cofactor">
    <cofactor evidence="1 5">
        <name>pyridoxal 5'-phosphate</name>
        <dbReference type="ChEBI" id="CHEBI:597326"/>
    </cofactor>
</comment>
<evidence type="ECO:0000256" key="2">
    <source>
        <dbReference type="ARBA" id="ARBA00010447"/>
    </source>
</evidence>
<dbReference type="Proteomes" id="UP000242141">
    <property type="component" value="Unassembled WGS sequence"/>
</dbReference>
<dbReference type="AlphaFoldDB" id="A0A0G7ZNN8"/>
<dbReference type="InterPro" id="IPR000192">
    <property type="entry name" value="Aminotrans_V_dom"/>
</dbReference>
<dbReference type="PANTHER" id="PTHR43586">
    <property type="entry name" value="CYSTEINE DESULFURASE"/>
    <property type="match status" value="1"/>
</dbReference>
<dbReference type="InterPro" id="IPR015422">
    <property type="entry name" value="PyrdxlP-dep_Trfase_small"/>
</dbReference>
<organism evidence="7 8">
    <name type="scientific">Candidatus Hepatoplasma crinochetorum</name>
    <dbReference type="NCBI Taxonomy" id="295596"/>
    <lineage>
        <taxon>Bacteria</taxon>
        <taxon>Bacillati</taxon>
        <taxon>Mycoplasmatota</taxon>
        <taxon>Mollicutes</taxon>
        <taxon>Candidatus Hepatoplasmataceae</taxon>
        <taxon>Candidatus Hepatoplasma</taxon>
    </lineage>
</organism>
<dbReference type="InterPro" id="IPR015421">
    <property type="entry name" value="PyrdxlP-dep_Trfase_major"/>
</dbReference>
<accession>A0A0G7ZNN8</accession>
<evidence type="ECO:0000313" key="8">
    <source>
        <dbReference type="Proteomes" id="UP000242141"/>
    </source>
</evidence>
<dbReference type="SMR" id="A0A0G7ZNN8"/>
<dbReference type="SUPFAM" id="SSF53383">
    <property type="entry name" value="PLP-dependent transferases"/>
    <property type="match status" value="1"/>
</dbReference>
<name>A0A0G7ZNN8_9MOLU</name>
<dbReference type="InterPro" id="IPR020578">
    <property type="entry name" value="Aminotrans_V_PyrdxlP_BS"/>
</dbReference>
<evidence type="ECO:0000256" key="1">
    <source>
        <dbReference type="ARBA" id="ARBA00001933"/>
    </source>
</evidence>
<gene>
    <name evidence="7" type="ORF">HEPPS_05140</name>
</gene>
<comment type="similarity">
    <text evidence="2">Belongs to the class-V pyridoxal-phosphate-dependent aminotransferase family. Csd subfamily.</text>
</comment>
<dbReference type="Gene3D" id="3.40.640.10">
    <property type="entry name" value="Type I PLP-dependent aspartate aminotransferase-like (Major domain)"/>
    <property type="match status" value="1"/>
</dbReference>
<dbReference type="EMBL" id="CWGI01000001">
    <property type="protein sequence ID" value="CRX37284.1"/>
    <property type="molecule type" value="Genomic_DNA"/>
</dbReference>
<evidence type="ECO:0000256" key="4">
    <source>
        <dbReference type="ARBA" id="ARBA00050776"/>
    </source>
</evidence>
<dbReference type="PROSITE" id="PS00595">
    <property type="entry name" value="AA_TRANSFER_CLASS_5"/>
    <property type="match status" value="1"/>
</dbReference>
<sequence>MKENKRKEIFPFFKNNPNATYLDSSLTTIIPKVVIDEMSNFYQFYLPTIERSNNILTEKSKELFLLSLLKIAQFINAKTINEIIPTSGTTNSLNLLSISLLDDLKEGDEIILGEFEHASNYLPWLVLAKKKKLKIRHYKVNNDLKIDYEDLKKIKNSRTKLISVSYIFNSIGTINDIKKIKKIVGKDVLVVVDAAQAVGHIKIDVKDLDCDFLAFGGHKMFGPNGIGIIYGKENLLKNLKLSNYGGGMFEYYNLEKFDYRKLPNKFYAGTPNITGIIGLAKAIEFINQIGIEKIRNHCENLKFLLEEKISKLEDILILNPKIRSSILLFRKKNIHSEDINYELQQHNIFARNGFYCVNNDNKLLNTKEQSIRISFQYYNNEDDVLKLVETLKNGGDFLDGLFNTKKNKKCA</sequence>
<dbReference type="GO" id="GO:0031071">
    <property type="term" value="F:cysteine desulfurase activity"/>
    <property type="evidence" value="ECO:0007669"/>
    <property type="project" value="UniProtKB-EC"/>
</dbReference>
<keyword evidence="8" id="KW-1185">Reference proteome</keyword>
<dbReference type="PANTHER" id="PTHR43586:SF8">
    <property type="entry name" value="CYSTEINE DESULFURASE 1, CHLOROPLASTIC"/>
    <property type="match status" value="1"/>
</dbReference>
<dbReference type="Gene3D" id="3.90.1150.10">
    <property type="entry name" value="Aspartate Aminotransferase, domain 1"/>
    <property type="match status" value="1"/>
</dbReference>
<keyword evidence="3" id="KW-0663">Pyridoxal phosphate</keyword>
<proteinExistence type="inferred from homology"/>
<evidence type="ECO:0000259" key="6">
    <source>
        <dbReference type="Pfam" id="PF00266"/>
    </source>
</evidence>
<feature type="domain" description="Aminotransferase class V" evidence="6">
    <location>
        <begin position="20"/>
        <end position="387"/>
    </location>
</feature>
<evidence type="ECO:0000313" key="7">
    <source>
        <dbReference type="EMBL" id="CRX37284.1"/>
    </source>
</evidence>
<dbReference type="Pfam" id="PF00266">
    <property type="entry name" value="Aminotran_5"/>
    <property type="match status" value="1"/>
</dbReference>